<proteinExistence type="predicted"/>
<dbReference type="NCBIfam" id="TIGR00268">
    <property type="entry name" value="ATP-dependent sacrificial sulfur transferase LarE"/>
    <property type="match status" value="1"/>
</dbReference>
<gene>
    <name evidence="2" type="ORF">C1706_02665</name>
</gene>
<sequence>MWEDLSGQARADALAVAACLPATGRLGVAYSGGVDSATLLAVAVLALGPDRVVALMGVSPSLAADEAQEAREGAAMIGSRLVEFPTREGDKPEYRANGADRCFHCKDELFTRIGDDIAQREGLTHVAYGENADDAIRIDRPGAVAATQHQVLRPLAQAGLTKARVRALARALGLRSADKPAAPCLASRIPHGQQVTPEKLAQVEAAEKALRAVGIEDSRVRHHGDIARIEVAPSDLGTLVSDGVREDVVRAIKAAGFAYVALDLAGLQSGAFTLQVLTRRG</sequence>
<dbReference type="InterPro" id="IPR052188">
    <property type="entry name" value="Ni-pincer_cofactor_biosynth"/>
</dbReference>
<dbReference type="PANTHER" id="PTHR43169:SF2">
    <property type="entry name" value="NAD_GMP SYNTHASE DOMAIN-CONTAINING PROTEIN"/>
    <property type="match status" value="1"/>
</dbReference>
<dbReference type="PIRSF" id="PIRSF006661">
    <property type="entry name" value="PP-lp_UCP006661"/>
    <property type="match status" value="1"/>
</dbReference>
<evidence type="ECO:0000256" key="1">
    <source>
        <dbReference type="PIRSR" id="PIRSR006661-1"/>
    </source>
</evidence>
<evidence type="ECO:0000313" key="3">
    <source>
        <dbReference type="Proteomes" id="UP000290624"/>
    </source>
</evidence>
<dbReference type="GO" id="GO:0016783">
    <property type="term" value="F:sulfurtransferase activity"/>
    <property type="evidence" value="ECO:0007669"/>
    <property type="project" value="InterPro"/>
</dbReference>
<reference evidence="2 3" key="1">
    <citation type="submission" date="2018-01" db="EMBL/GenBank/DDBJ databases">
        <title>Lactibacter flavus gen. nov., sp. nov., a novel bacterium of the family Propionibacteriaceae isolated from raw milk and dairy products.</title>
        <authorList>
            <person name="Wenning M."/>
            <person name="Breitenwieser F."/>
            <person name="Huptas C."/>
            <person name="von Neubeck M."/>
            <person name="Busse H.-J."/>
            <person name="Scherer S."/>
        </authorList>
    </citation>
    <scope>NUCLEOTIDE SEQUENCE [LARGE SCALE GENOMIC DNA]</scope>
    <source>
        <strain evidence="2 3">VG341</strain>
    </source>
</reference>
<name>A0A4Q2EJK0_9ACTN</name>
<evidence type="ECO:0000313" key="2">
    <source>
        <dbReference type="EMBL" id="RXW33721.1"/>
    </source>
</evidence>
<comment type="caution">
    <text evidence="2">The sequence shown here is derived from an EMBL/GenBank/DDBJ whole genome shotgun (WGS) entry which is preliminary data.</text>
</comment>
<dbReference type="PANTHER" id="PTHR43169">
    <property type="entry name" value="EXSB FAMILY PROTEIN"/>
    <property type="match status" value="1"/>
</dbReference>
<dbReference type="AlphaFoldDB" id="A0A4Q2EJK0"/>
<dbReference type="InterPro" id="IPR014729">
    <property type="entry name" value="Rossmann-like_a/b/a_fold"/>
</dbReference>
<organism evidence="2 3">
    <name type="scientific">Propioniciclava flava</name>
    <dbReference type="NCBI Taxonomy" id="2072026"/>
    <lineage>
        <taxon>Bacteria</taxon>
        <taxon>Bacillati</taxon>
        <taxon>Actinomycetota</taxon>
        <taxon>Actinomycetes</taxon>
        <taxon>Propionibacteriales</taxon>
        <taxon>Propionibacteriaceae</taxon>
        <taxon>Propioniciclava</taxon>
    </lineage>
</organism>
<dbReference type="EMBL" id="PPCV01000001">
    <property type="protein sequence ID" value="RXW33721.1"/>
    <property type="molecule type" value="Genomic_DNA"/>
</dbReference>
<dbReference type="OrthoDB" id="9776919at2"/>
<accession>A0A4Q2EJK0</accession>
<dbReference type="CDD" id="cd01990">
    <property type="entry name" value="LarE-like"/>
    <property type="match status" value="1"/>
</dbReference>
<dbReference type="Gene3D" id="3.40.50.620">
    <property type="entry name" value="HUPs"/>
    <property type="match status" value="1"/>
</dbReference>
<dbReference type="SUPFAM" id="SSF52402">
    <property type="entry name" value="Adenine nucleotide alpha hydrolases-like"/>
    <property type="match status" value="1"/>
</dbReference>
<feature type="active site" description="Nucleophile and sulfur donor" evidence="1">
    <location>
        <position position="184"/>
    </location>
</feature>
<dbReference type="InterPro" id="IPR005232">
    <property type="entry name" value="LarE"/>
</dbReference>
<protein>
    <submittedName>
        <fullName evidence="2">TIGR00268 family protein</fullName>
    </submittedName>
</protein>
<keyword evidence="3" id="KW-1185">Reference proteome</keyword>
<dbReference type="Proteomes" id="UP000290624">
    <property type="component" value="Unassembled WGS sequence"/>
</dbReference>